<dbReference type="PANTHER" id="PTHR45710">
    <property type="entry name" value="C-TYPE LECTIN DOMAIN-CONTAINING PROTEIN 180"/>
    <property type="match status" value="1"/>
</dbReference>
<reference evidence="4" key="2">
    <citation type="submission" date="2025-08" db="UniProtKB">
        <authorList>
            <consortium name="Ensembl"/>
        </authorList>
    </citation>
    <scope>IDENTIFICATION</scope>
</reference>
<keyword evidence="2" id="KW-0472">Membrane</keyword>
<dbReference type="Proteomes" id="UP000265040">
    <property type="component" value="Chromosome 16"/>
</dbReference>
<dbReference type="InterPro" id="IPR001304">
    <property type="entry name" value="C-type_lectin-like"/>
</dbReference>
<keyword evidence="2" id="KW-0812">Transmembrane</keyword>
<dbReference type="InParanoid" id="A0A3Q1JUY6"/>
<comment type="subcellular location">
    <subcellularLocation>
        <location evidence="1">Cell membrane</location>
        <topology evidence="1">Single-pass type II membrane protein</topology>
    </subcellularLocation>
</comment>
<dbReference type="Pfam" id="PF00059">
    <property type="entry name" value="Lectin_C"/>
    <property type="match status" value="1"/>
</dbReference>
<organism evidence="4 5">
    <name type="scientific">Anabas testudineus</name>
    <name type="common">Climbing perch</name>
    <name type="synonym">Anthias testudineus</name>
    <dbReference type="NCBI Taxonomy" id="64144"/>
    <lineage>
        <taxon>Eukaryota</taxon>
        <taxon>Metazoa</taxon>
        <taxon>Chordata</taxon>
        <taxon>Craniata</taxon>
        <taxon>Vertebrata</taxon>
        <taxon>Euteleostomi</taxon>
        <taxon>Actinopterygii</taxon>
        <taxon>Neopterygii</taxon>
        <taxon>Teleostei</taxon>
        <taxon>Neoteleostei</taxon>
        <taxon>Acanthomorphata</taxon>
        <taxon>Anabantaria</taxon>
        <taxon>Anabantiformes</taxon>
        <taxon>Anabantoidei</taxon>
        <taxon>Anabantidae</taxon>
        <taxon>Anabas</taxon>
    </lineage>
</organism>
<dbReference type="Ensembl" id="ENSATET00000035511.3">
    <property type="protein sequence ID" value="ENSATEP00000035004.1"/>
    <property type="gene ID" value="ENSATEG00000024057.3"/>
</dbReference>
<name>A0A3Q1JUY6_ANATE</name>
<protein>
    <recommendedName>
        <fullName evidence="3">C-type lectin domain-containing protein</fullName>
    </recommendedName>
</protein>
<dbReference type="OrthoDB" id="8950604at2759"/>
<dbReference type="Gene3D" id="3.10.100.10">
    <property type="entry name" value="Mannose-Binding Protein A, subunit A"/>
    <property type="match status" value="1"/>
</dbReference>
<dbReference type="InterPro" id="IPR016186">
    <property type="entry name" value="C-type_lectin-like/link_sf"/>
</dbReference>
<evidence type="ECO:0000313" key="4">
    <source>
        <dbReference type="Ensembl" id="ENSATEP00000035004.1"/>
    </source>
</evidence>
<evidence type="ECO:0000256" key="2">
    <source>
        <dbReference type="SAM" id="Phobius"/>
    </source>
</evidence>
<reference evidence="4" key="3">
    <citation type="submission" date="2025-09" db="UniProtKB">
        <authorList>
            <consortium name="Ensembl"/>
        </authorList>
    </citation>
    <scope>IDENTIFICATION</scope>
</reference>
<accession>A0A3Q1JUY6</accession>
<evidence type="ECO:0000256" key="1">
    <source>
        <dbReference type="ARBA" id="ARBA00004401"/>
    </source>
</evidence>
<dbReference type="PROSITE" id="PS50041">
    <property type="entry name" value="C_TYPE_LECTIN_2"/>
    <property type="match status" value="1"/>
</dbReference>
<evidence type="ECO:0000259" key="3">
    <source>
        <dbReference type="PROSITE" id="PS50041"/>
    </source>
</evidence>
<dbReference type="SUPFAM" id="SSF56436">
    <property type="entry name" value="C-type lectin-like"/>
    <property type="match status" value="1"/>
</dbReference>
<dbReference type="GO" id="GO:0005886">
    <property type="term" value="C:plasma membrane"/>
    <property type="evidence" value="ECO:0007669"/>
    <property type="project" value="UniProtKB-SubCell"/>
</dbReference>
<feature type="domain" description="C-type lectin" evidence="3">
    <location>
        <begin position="119"/>
        <end position="176"/>
    </location>
</feature>
<keyword evidence="2" id="KW-1133">Transmembrane helix</keyword>
<proteinExistence type="predicted"/>
<keyword evidence="5" id="KW-1185">Reference proteome</keyword>
<dbReference type="PANTHER" id="PTHR45710:SF26">
    <property type="entry name" value="RH26557P"/>
    <property type="match status" value="1"/>
</dbReference>
<dbReference type="InterPro" id="IPR016187">
    <property type="entry name" value="CTDL_fold"/>
</dbReference>
<feature type="transmembrane region" description="Helical" evidence="2">
    <location>
        <begin position="36"/>
        <end position="59"/>
    </location>
</feature>
<reference evidence="4" key="1">
    <citation type="submission" date="2021-04" db="EMBL/GenBank/DDBJ databases">
        <authorList>
            <consortium name="Wellcome Sanger Institute Data Sharing"/>
        </authorList>
    </citation>
    <scope>NUCLEOTIDE SEQUENCE [LARGE SCALE GENOMIC DNA]</scope>
</reference>
<evidence type="ECO:0000313" key="5">
    <source>
        <dbReference type="Proteomes" id="UP000265040"/>
    </source>
</evidence>
<dbReference type="InterPro" id="IPR050828">
    <property type="entry name" value="C-type_lectin/matrix_domain"/>
</dbReference>
<dbReference type="STRING" id="64144.ENSATEP00000035004"/>
<dbReference type="AlphaFoldDB" id="A0A3Q1JUY6"/>
<sequence length="183" mass="20625">MPVAADSMSGEAGRDSWNLMANDKSFQCGWQSASPVLWIGAAALCLGLLLMTVILGVVAHSKYIHVGLMKYENLIKNLTKDRDTLREQQDHQYNTVAASRDKLQEELKSRTDKLCYQGWVKFNDKCYFASENGRRAKLVIISTKDELNFVAKLYSKAWIGLFDTQEEGKWKWVDGTHLIGSGS</sequence>